<proteinExistence type="predicted"/>
<evidence type="ECO:0000256" key="1">
    <source>
        <dbReference type="SAM" id="MobiDB-lite"/>
    </source>
</evidence>
<keyword evidence="3" id="KW-1185">Reference proteome</keyword>
<dbReference type="EMBL" id="JAJNOC010000002">
    <property type="protein sequence ID" value="MCD2516818.1"/>
    <property type="molecule type" value="Genomic_DNA"/>
</dbReference>
<feature type="region of interest" description="Disordered" evidence="1">
    <location>
        <begin position="1"/>
        <end position="94"/>
    </location>
</feature>
<comment type="caution">
    <text evidence="2">The sequence shown here is derived from an EMBL/GenBank/DDBJ whole genome shotgun (WGS) entry which is preliminary data.</text>
</comment>
<evidence type="ECO:0000313" key="2">
    <source>
        <dbReference type="EMBL" id="MCD2516818.1"/>
    </source>
</evidence>
<dbReference type="Proteomes" id="UP001179361">
    <property type="component" value="Unassembled WGS sequence"/>
</dbReference>
<gene>
    <name evidence="2" type="ORF">LQ564_10905</name>
</gene>
<organism evidence="2 3">
    <name type="scientific">Massilia phyllostachyos</name>
    <dbReference type="NCBI Taxonomy" id="2898585"/>
    <lineage>
        <taxon>Bacteria</taxon>
        <taxon>Pseudomonadati</taxon>
        <taxon>Pseudomonadota</taxon>
        <taxon>Betaproteobacteria</taxon>
        <taxon>Burkholderiales</taxon>
        <taxon>Oxalobacteraceae</taxon>
        <taxon>Telluria group</taxon>
        <taxon>Massilia</taxon>
    </lineage>
</organism>
<reference evidence="2" key="1">
    <citation type="submission" date="2021-11" db="EMBL/GenBank/DDBJ databases">
        <title>The complete genome of Massilia sp sp. G4R7.</title>
        <authorList>
            <person name="Liu L."/>
            <person name="Yue J."/>
            <person name="Yuan J."/>
            <person name="Yang F."/>
            <person name="Li L."/>
        </authorList>
    </citation>
    <scope>NUCLEOTIDE SEQUENCE</scope>
    <source>
        <strain evidence="2">G4R7</strain>
    </source>
</reference>
<feature type="compositionally biased region" description="Polar residues" evidence="1">
    <location>
        <begin position="85"/>
        <end position="94"/>
    </location>
</feature>
<feature type="compositionally biased region" description="Polar residues" evidence="1">
    <location>
        <begin position="12"/>
        <end position="22"/>
    </location>
</feature>
<accession>A0ABS8Q4Y1</accession>
<sequence length="94" mass="10122">MKNRQQEDDMAQGNQQKDQSAPNAGGGEEQRSENLLPGEGGAEDGRFDVAEEVSLDQHSDEARRVGQLPENGIADSLPEALKSPVPSQQVPPKE</sequence>
<feature type="compositionally biased region" description="Basic and acidic residues" evidence="1">
    <location>
        <begin position="43"/>
        <end position="64"/>
    </location>
</feature>
<protein>
    <submittedName>
        <fullName evidence="2">Uncharacterized protein</fullName>
    </submittedName>
</protein>
<name>A0ABS8Q4Y1_9BURK</name>
<dbReference type="RefSeq" id="WP_231058105.1">
    <property type="nucleotide sequence ID" value="NZ_JAJNOC010000002.1"/>
</dbReference>
<evidence type="ECO:0000313" key="3">
    <source>
        <dbReference type="Proteomes" id="UP001179361"/>
    </source>
</evidence>